<dbReference type="RefSeq" id="WP_280652004.1">
    <property type="nucleotide sequence ID" value="NZ_JANQDL010000077.1"/>
</dbReference>
<protein>
    <submittedName>
        <fullName evidence="3">Uncharacterized protein</fullName>
    </submittedName>
</protein>
<dbReference type="GeneID" id="83685201"/>
<reference evidence="3 4" key="1">
    <citation type="journal article" date="2023" name="J. Phycol.">
        <title>Chrysosporum ovalisporum is synonymous with the true-branching cyanobacterium Umezakia natans (Nostocales/Aphanizomenonaceae).</title>
        <authorList>
            <person name="McGregor G.B."/>
            <person name="Sendall B.C."/>
            <person name="Niiyama Y."/>
            <person name="Tuji A."/>
            <person name="Willis A."/>
        </authorList>
    </citation>
    <scope>NUCLEOTIDE SEQUENCE [LARGE SCALE GENOMIC DNA]</scope>
    <source>
        <strain evidence="3 4">FSS-62</strain>
    </source>
</reference>
<comment type="caution">
    <text evidence="3">The sequence shown here is derived from an EMBL/GenBank/DDBJ whole genome shotgun (WGS) entry which is preliminary data.</text>
</comment>
<feature type="coiled-coil region" evidence="1">
    <location>
        <begin position="86"/>
        <end position="113"/>
    </location>
</feature>
<evidence type="ECO:0000256" key="2">
    <source>
        <dbReference type="SAM" id="MobiDB-lite"/>
    </source>
</evidence>
<dbReference type="Proteomes" id="UP001159370">
    <property type="component" value="Unassembled WGS sequence"/>
</dbReference>
<evidence type="ECO:0000256" key="1">
    <source>
        <dbReference type="SAM" id="Coils"/>
    </source>
</evidence>
<organism evidence="3 4">
    <name type="scientific">Umezakia ovalisporum FSS-62</name>
    <dbReference type="NCBI Taxonomy" id="2971776"/>
    <lineage>
        <taxon>Bacteria</taxon>
        <taxon>Bacillati</taxon>
        <taxon>Cyanobacteriota</taxon>
        <taxon>Cyanophyceae</taxon>
        <taxon>Nostocales</taxon>
        <taxon>Nodulariaceae</taxon>
        <taxon>Umezakia</taxon>
    </lineage>
</organism>
<dbReference type="EMBL" id="JANQDL010000077">
    <property type="protein sequence ID" value="MDH6064353.1"/>
    <property type="molecule type" value="Genomic_DNA"/>
</dbReference>
<feature type="compositionally biased region" description="Polar residues" evidence="2">
    <location>
        <begin position="54"/>
        <end position="81"/>
    </location>
</feature>
<evidence type="ECO:0000313" key="3">
    <source>
        <dbReference type="EMBL" id="MDH6064353.1"/>
    </source>
</evidence>
<accession>A0AA43H084</accession>
<name>A0AA43H084_9CYAN</name>
<sequence length="113" mass="12821">MLRRLILAGIVVIVVWTGLFSHPAVSQQIESRFNNLVADFHRFESRLNKVESKLSGTGQLSSARTYLTPPQSSDTQGNLSHQEQMFERLATLLVELKQQVNQLEKKVAELESR</sequence>
<evidence type="ECO:0000313" key="4">
    <source>
        <dbReference type="Proteomes" id="UP001159370"/>
    </source>
</evidence>
<gene>
    <name evidence="3" type="ORF">NWP23_11350</name>
</gene>
<dbReference type="AlphaFoldDB" id="A0AA43H084"/>
<feature type="region of interest" description="Disordered" evidence="2">
    <location>
        <begin position="51"/>
        <end position="81"/>
    </location>
</feature>
<proteinExistence type="predicted"/>
<keyword evidence="1" id="KW-0175">Coiled coil</keyword>